<keyword evidence="1" id="KW-0812">Transmembrane</keyword>
<dbReference type="InterPro" id="IPR021401">
    <property type="entry name" value="DUF3040"/>
</dbReference>
<keyword evidence="3" id="KW-1185">Reference proteome</keyword>
<evidence type="ECO:0000256" key="1">
    <source>
        <dbReference type="SAM" id="Phobius"/>
    </source>
</evidence>
<dbReference type="EMBL" id="JACJID010000001">
    <property type="protein sequence ID" value="MBA8924432.1"/>
    <property type="molecule type" value="Genomic_DNA"/>
</dbReference>
<gene>
    <name evidence="2" type="ORF">BC739_001629</name>
</gene>
<keyword evidence="1" id="KW-1133">Transmembrane helix</keyword>
<accession>A0ABR6BC69</accession>
<reference evidence="2 3" key="1">
    <citation type="submission" date="2020-08" db="EMBL/GenBank/DDBJ databases">
        <title>Genomic Encyclopedia of Archaeal and Bacterial Type Strains, Phase II (KMG-II): from individual species to whole genera.</title>
        <authorList>
            <person name="Goeker M."/>
        </authorList>
    </citation>
    <scope>NUCLEOTIDE SEQUENCE [LARGE SCALE GENOMIC DNA]</scope>
    <source>
        <strain evidence="2 3">DSM 43850</strain>
    </source>
</reference>
<evidence type="ECO:0000313" key="3">
    <source>
        <dbReference type="Proteomes" id="UP000517916"/>
    </source>
</evidence>
<dbReference type="Pfam" id="PF11239">
    <property type="entry name" value="DUF3040"/>
    <property type="match status" value="1"/>
</dbReference>
<protein>
    <submittedName>
        <fullName evidence="2">Small-conductance mechanosensitive channel</fullName>
    </submittedName>
</protein>
<feature type="transmembrane region" description="Helical" evidence="1">
    <location>
        <begin position="38"/>
        <end position="56"/>
    </location>
</feature>
<name>A0ABR6BC69_9PSEU</name>
<dbReference type="Proteomes" id="UP000517916">
    <property type="component" value="Unassembled WGS sequence"/>
</dbReference>
<evidence type="ECO:0000313" key="2">
    <source>
        <dbReference type="EMBL" id="MBA8924432.1"/>
    </source>
</evidence>
<feature type="transmembrane region" description="Helical" evidence="1">
    <location>
        <begin position="62"/>
        <end position="79"/>
    </location>
</feature>
<sequence>MLSQYERRQLEAIEQALTEEDPKLASALRRGVLHRYRGLILVCGVCGVCMLVLGIITGSATLGFAGFGIAVAGFGLYCWRAVCEWIKAS</sequence>
<organism evidence="2 3">
    <name type="scientific">Kutzneria viridogrisea</name>
    <dbReference type="NCBI Taxonomy" id="47990"/>
    <lineage>
        <taxon>Bacteria</taxon>
        <taxon>Bacillati</taxon>
        <taxon>Actinomycetota</taxon>
        <taxon>Actinomycetes</taxon>
        <taxon>Pseudonocardiales</taxon>
        <taxon>Pseudonocardiaceae</taxon>
        <taxon>Kutzneria</taxon>
    </lineage>
</organism>
<keyword evidence="1" id="KW-0472">Membrane</keyword>
<proteinExistence type="predicted"/>
<comment type="caution">
    <text evidence="2">The sequence shown here is derived from an EMBL/GenBank/DDBJ whole genome shotgun (WGS) entry which is preliminary data.</text>
</comment>
<dbReference type="RefSeq" id="WP_182836755.1">
    <property type="nucleotide sequence ID" value="NZ_BAAABQ010000021.1"/>
</dbReference>